<comment type="cofactor">
    <cofactor evidence="1">
        <name>[4Fe-4S] cluster</name>
        <dbReference type="ChEBI" id="CHEBI:49883"/>
    </cofactor>
</comment>
<dbReference type="GO" id="GO:0051539">
    <property type="term" value="F:4 iron, 4 sulfur cluster binding"/>
    <property type="evidence" value="ECO:0007669"/>
    <property type="project" value="UniProtKB-KW"/>
</dbReference>
<dbReference type="PANTHER" id="PTHR43020:SF2">
    <property type="entry name" value="MITOCHONDRIAL TRNA METHYLTHIOTRANSFERASE CDK5RAP1"/>
    <property type="match status" value="1"/>
</dbReference>
<dbReference type="InterPro" id="IPR007197">
    <property type="entry name" value="rSAM"/>
</dbReference>
<feature type="domain" description="MTTase N-terminal" evidence="8">
    <location>
        <begin position="4"/>
        <end position="120"/>
    </location>
</feature>
<dbReference type="PROSITE" id="PS50926">
    <property type="entry name" value="TRAM"/>
    <property type="match status" value="1"/>
</dbReference>
<gene>
    <name evidence="10" type="ORF">ASZ90_006002</name>
</gene>
<dbReference type="GO" id="GO:0005829">
    <property type="term" value="C:cytosol"/>
    <property type="evidence" value="ECO:0007669"/>
    <property type="project" value="TreeGrafter"/>
</dbReference>
<evidence type="ECO:0000256" key="1">
    <source>
        <dbReference type="ARBA" id="ARBA00001966"/>
    </source>
</evidence>
<keyword evidence="6" id="KW-0411">Iron-sulfur</keyword>
<name>A0A0W8FTH8_9ZZZZ</name>
<dbReference type="PROSITE" id="PS51449">
    <property type="entry name" value="MTTASE_N"/>
    <property type="match status" value="1"/>
</dbReference>
<dbReference type="Pfam" id="PF01938">
    <property type="entry name" value="TRAM"/>
    <property type="match status" value="1"/>
</dbReference>
<dbReference type="InterPro" id="IPR020612">
    <property type="entry name" value="Methylthiotransferase_CS"/>
</dbReference>
<feature type="domain" description="TRAM" evidence="7">
    <location>
        <begin position="377"/>
        <end position="440"/>
    </location>
</feature>
<dbReference type="NCBIfam" id="TIGR01574">
    <property type="entry name" value="miaB-methiolase"/>
    <property type="match status" value="1"/>
</dbReference>
<evidence type="ECO:0000256" key="6">
    <source>
        <dbReference type="ARBA" id="ARBA00023014"/>
    </source>
</evidence>
<evidence type="ECO:0000256" key="4">
    <source>
        <dbReference type="ARBA" id="ARBA00022723"/>
    </source>
</evidence>
<dbReference type="SFLD" id="SFLDG01082">
    <property type="entry name" value="B12-binding_domain_containing"/>
    <property type="match status" value="1"/>
</dbReference>
<evidence type="ECO:0000259" key="7">
    <source>
        <dbReference type="PROSITE" id="PS50926"/>
    </source>
</evidence>
<evidence type="ECO:0000259" key="9">
    <source>
        <dbReference type="PROSITE" id="PS51918"/>
    </source>
</evidence>
<dbReference type="InterPro" id="IPR006463">
    <property type="entry name" value="MiaB_methiolase"/>
</dbReference>
<keyword evidence="2" id="KW-0004">4Fe-4S</keyword>
<dbReference type="Gene3D" id="3.40.50.12160">
    <property type="entry name" value="Methylthiotransferase, N-terminal domain"/>
    <property type="match status" value="1"/>
</dbReference>
<dbReference type="HAMAP" id="MF_01864">
    <property type="entry name" value="tRNA_metthiotr_MiaB"/>
    <property type="match status" value="1"/>
</dbReference>
<keyword evidence="5" id="KW-0408">Iron</keyword>
<dbReference type="InterPro" id="IPR005839">
    <property type="entry name" value="Methylthiotransferase"/>
</dbReference>
<dbReference type="InterPro" id="IPR023404">
    <property type="entry name" value="rSAM_horseshoe"/>
</dbReference>
<dbReference type="InterPro" id="IPR038135">
    <property type="entry name" value="Methylthiotransferase_N_sf"/>
</dbReference>
<dbReference type="FunFam" id="3.40.50.12160:FF:000003">
    <property type="entry name" value="CDK5 regulatory subunit-associated protein 1"/>
    <property type="match status" value="1"/>
</dbReference>
<dbReference type="InterPro" id="IPR006638">
    <property type="entry name" value="Elp3/MiaA/NifB-like_rSAM"/>
</dbReference>
<dbReference type="InterPro" id="IPR002792">
    <property type="entry name" value="TRAM_dom"/>
</dbReference>
<evidence type="ECO:0000256" key="3">
    <source>
        <dbReference type="ARBA" id="ARBA00022691"/>
    </source>
</evidence>
<evidence type="ECO:0000313" key="10">
    <source>
        <dbReference type="EMBL" id="KUG24205.1"/>
    </source>
</evidence>
<evidence type="ECO:0000256" key="2">
    <source>
        <dbReference type="ARBA" id="ARBA00022485"/>
    </source>
</evidence>
<evidence type="ECO:0000259" key="8">
    <source>
        <dbReference type="PROSITE" id="PS51449"/>
    </source>
</evidence>
<keyword evidence="4" id="KW-0479">Metal-binding</keyword>
<dbReference type="Gene3D" id="3.80.30.20">
    <property type="entry name" value="tm_1862 like domain"/>
    <property type="match status" value="1"/>
</dbReference>
<dbReference type="FunFam" id="3.80.30.20:FF:000001">
    <property type="entry name" value="tRNA-2-methylthio-N(6)-dimethylallyladenosine synthase 2"/>
    <property type="match status" value="1"/>
</dbReference>
<dbReference type="EMBL" id="LNQE01000857">
    <property type="protein sequence ID" value="KUG24205.1"/>
    <property type="molecule type" value="Genomic_DNA"/>
</dbReference>
<dbReference type="Pfam" id="PF04055">
    <property type="entry name" value="Radical_SAM"/>
    <property type="match status" value="1"/>
</dbReference>
<dbReference type="SFLD" id="SFLDS00029">
    <property type="entry name" value="Radical_SAM"/>
    <property type="match status" value="1"/>
</dbReference>
<dbReference type="PROSITE" id="PS51918">
    <property type="entry name" value="RADICAL_SAM"/>
    <property type="match status" value="1"/>
</dbReference>
<evidence type="ECO:0000256" key="5">
    <source>
        <dbReference type="ARBA" id="ARBA00023004"/>
    </source>
</evidence>
<dbReference type="SUPFAM" id="SSF102114">
    <property type="entry name" value="Radical SAM enzymes"/>
    <property type="match status" value="1"/>
</dbReference>
<accession>A0A0W8FTH8</accession>
<dbReference type="InterPro" id="IPR058240">
    <property type="entry name" value="rSAM_sf"/>
</dbReference>
<dbReference type="CDD" id="cd01335">
    <property type="entry name" value="Radical_SAM"/>
    <property type="match status" value="1"/>
</dbReference>
<dbReference type="Pfam" id="PF00919">
    <property type="entry name" value="UPF0004"/>
    <property type="match status" value="1"/>
</dbReference>
<sequence length="447" mass="50608">MKNKLLYIETFGCQMNVHDSEQMAAILAGSGYKLTENIRFADLILVNTCSIRDKAAQKVYSALGRLVKIKEKSPELIIGVGGCLAQHLGTKFHKKFIHLDFVFGTHNIHRLPQLIAAVKEKREKITEIDFYKSINSIGVFTPPQNGAVSAFVTIMQGCNNFCAYCVVPFLRGPEMSRPPDDILEEIKKLADYGIKEVILLGQNVNSYGKTLENGMNIAALIKKIGKNSGIERIRFTTSHPRDLSDELIRCFAEEEKLCDHIHLPVQSGSNRILALMNRSYTAEEYMKKVDHLRKSNPRISITSDIIVGFPGETQIEYQETIDMMEKIRFDSTFSFKYSERKGTGAQKLEGKIEDCEKLKRLKQLQLLQDQHTLEKNIALEDTRQKILIEGRSKNSENDLMGRTSSWKIVNFNGESELIGKLVDVKISKAYLHSLRGKMINKEADSVD</sequence>
<dbReference type="NCBIfam" id="TIGR00089">
    <property type="entry name" value="MiaB/RimO family radical SAM methylthiotransferase"/>
    <property type="match status" value="1"/>
</dbReference>
<dbReference type="SMART" id="SM00729">
    <property type="entry name" value="Elp3"/>
    <property type="match status" value="1"/>
</dbReference>
<protein>
    <submittedName>
        <fullName evidence="10">Trna-i(6)a37 methylthiotransferase</fullName>
    </submittedName>
</protein>
<dbReference type="SFLD" id="SFLDG01061">
    <property type="entry name" value="methylthiotransferase"/>
    <property type="match status" value="1"/>
</dbReference>
<comment type="caution">
    <text evidence="10">The sequence shown here is derived from an EMBL/GenBank/DDBJ whole genome shotgun (WGS) entry which is preliminary data.</text>
</comment>
<keyword evidence="3" id="KW-0949">S-adenosyl-L-methionine</keyword>
<reference evidence="10" key="1">
    <citation type="journal article" date="2015" name="Proc. Natl. Acad. Sci. U.S.A.">
        <title>Networks of energetic and metabolic interactions define dynamics in microbial communities.</title>
        <authorList>
            <person name="Embree M."/>
            <person name="Liu J.K."/>
            <person name="Al-Bassam M.M."/>
            <person name="Zengler K."/>
        </authorList>
    </citation>
    <scope>NUCLEOTIDE SEQUENCE</scope>
</reference>
<dbReference type="InterPro" id="IPR013848">
    <property type="entry name" value="Methylthiotransferase_N"/>
</dbReference>
<dbReference type="GO" id="GO:0035597">
    <property type="term" value="F:tRNA-2-methylthio-N(6)-dimethylallyladenosine(37) synthase activity"/>
    <property type="evidence" value="ECO:0007669"/>
    <property type="project" value="TreeGrafter"/>
</dbReference>
<dbReference type="PROSITE" id="PS01278">
    <property type="entry name" value="MTTASE_RADICAL"/>
    <property type="match status" value="1"/>
</dbReference>
<dbReference type="AlphaFoldDB" id="A0A0W8FTH8"/>
<dbReference type="GO" id="GO:0046872">
    <property type="term" value="F:metal ion binding"/>
    <property type="evidence" value="ECO:0007669"/>
    <property type="project" value="UniProtKB-KW"/>
</dbReference>
<feature type="domain" description="Radical SAM core" evidence="9">
    <location>
        <begin position="144"/>
        <end position="374"/>
    </location>
</feature>
<organism evidence="10">
    <name type="scientific">hydrocarbon metagenome</name>
    <dbReference type="NCBI Taxonomy" id="938273"/>
    <lineage>
        <taxon>unclassified sequences</taxon>
        <taxon>metagenomes</taxon>
        <taxon>ecological metagenomes</taxon>
    </lineage>
</organism>
<proteinExistence type="inferred from homology"/>
<keyword evidence="10" id="KW-0808">Transferase</keyword>
<dbReference type="SFLD" id="SFLDF00273">
    <property type="entry name" value="(dimethylallyl)adenosine_tRNA"/>
    <property type="match status" value="1"/>
</dbReference>
<dbReference type="PANTHER" id="PTHR43020">
    <property type="entry name" value="CDK5 REGULATORY SUBUNIT-ASSOCIATED PROTEIN 1"/>
    <property type="match status" value="1"/>
</dbReference>